<proteinExistence type="predicted"/>
<evidence type="ECO:0000313" key="1">
    <source>
        <dbReference type="EMBL" id="KAG8538311.1"/>
    </source>
</evidence>
<reference evidence="1" key="1">
    <citation type="thesis" date="2020" institute="ProQuest LLC" country="789 East Eisenhower Parkway, Ann Arbor, MI, USA">
        <title>Comparative Genomics and Chromosome Evolution.</title>
        <authorList>
            <person name="Mudd A.B."/>
        </authorList>
    </citation>
    <scope>NUCLEOTIDE SEQUENCE</scope>
    <source>
        <strain evidence="1">237g6f4</strain>
        <tissue evidence="1">Blood</tissue>
    </source>
</reference>
<keyword evidence="2" id="KW-1185">Reference proteome</keyword>
<protein>
    <recommendedName>
        <fullName evidence="3">Secreted protein</fullName>
    </recommendedName>
</protein>
<comment type="caution">
    <text evidence="1">The sequence shown here is derived from an EMBL/GenBank/DDBJ whole genome shotgun (WGS) entry which is preliminary data.</text>
</comment>
<dbReference type="Proteomes" id="UP000824782">
    <property type="component" value="Unassembled WGS sequence"/>
</dbReference>
<gene>
    <name evidence="1" type="ORF">GDO81_022869</name>
</gene>
<organism evidence="1 2">
    <name type="scientific">Engystomops pustulosus</name>
    <name type="common">Tungara frog</name>
    <name type="synonym">Physalaemus pustulosus</name>
    <dbReference type="NCBI Taxonomy" id="76066"/>
    <lineage>
        <taxon>Eukaryota</taxon>
        <taxon>Metazoa</taxon>
        <taxon>Chordata</taxon>
        <taxon>Craniata</taxon>
        <taxon>Vertebrata</taxon>
        <taxon>Euteleostomi</taxon>
        <taxon>Amphibia</taxon>
        <taxon>Batrachia</taxon>
        <taxon>Anura</taxon>
        <taxon>Neobatrachia</taxon>
        <taxon>Hyloidea</taxon>
        <taxon>Leptodactylidae</taxon>
        <taxon>Leiuperinae</taxon>
        <taxon>Engystomops</taxon>
    </lineage>
</organism>
<evidence type="ECO:0000313" key="2">
    <source>
        <dbReference type="Proteomes" id="UP000824782"/>
    </source>
</evidence>
<evidence type="ECO:0008006" key="3">
    <source>
        <dbReference type="Google" id="ProtNLM"/>
    </source>
</evidence>
<name>A0AAV6YWE8_ENGPU</name>
<accession>A0AAV6YWE8</accession>
<sequence>MMEVAPVGPFLSLSIVFVTEASHMNADYIPLQMWFSHKHFQRFQKSICFIWLSVTYTKSSQNYYKVCDYFALCTKTQTRTADYRSAAVIVLDTFLGWIISSESDF</sequence>
<dbReference type="EMBL" id="WNYA01022182">
    <property type="protein sequence ID" value="KAG8538311.1"/>
    <property type="molecule type" value="Genomic_DNA"/>
</dbReference>
<dbReference type="AlphaFoldDB" id="A0AAV6YWE8"/>